<evidence type="ECO:0000313" key="2">
    <source>
        <dbReference type="Proteomes" id="UP001228113"/>
    </source>
</evidence>
<sequence length="272" mass="28929">MQKIAVLGAGSLLGRELVETLEAKDCSVLPLTTGPTTLDEELSDTVMFAPQPELLEEIELVILAETPASPDLLADFTGAILDLRPDADPALPLLPVLGRWPEGTKAFRNRPAVDQVLALLPRLVSGLGDVAGTHLRSVAFLGDQGLDGLMEQTVAILKGEDPDIEKLGYRAAFEVVPQVPRGRLLEIRVPAFHGDLLVLHLTAAPGAVLAPLAAPEGVQWTDHPATSREVAVSPHLLAHLNLADEGRAGILTLGFDPILWGTLMPVLRLLGL</sequence>
<dbReference type="AlphaFoldDB" id="A0AA48KE26"/>
<keyword evidence="2" id="KW-1185">Reference proteome</keyword>
<dbReference type="RefSeq" id="WP_243347078.1">
    <property type="nucleotide sequence ID" value="NZ_AP027081.1"/>
</dbReference>
<protein>
    <recommendedName>
        <fullName evidence="3">Semialdehyde dehydrogenase NAD-binding domain-containing protein</fullName>
    </recommendedName>
</protein>
<dbReference type="SUPFAM" id="SSF55347">
    <property type="entry name" value="Glyceraldehyde-3-phosphate dehydrogenase-like, C-terminal domain"/>
    <property type="match status" value="1"/>
</dbReference>
<dbReference type="EMBL" id="AP027081">
    <property type="protein sequence ID" value="BDU75053.1"/>
    <property type="molecule type" value="Genomic_DNA"/>
</dbReference>
<name>A0AA48KE26_9BACT</name>
<gene>
    <name evidence="1" type="ORF">METESE_00110</name>
</gene>
<dbReference type="KEGG" id="msea:METESE_00110"/>
<reference evidence="1" key="1">
    <citation type="journal article" date="2023" name="Int. J. Syst. Evol. Microbiol.">
        <title>Mesoterricola silvestris gen. nov., sp. nov., Mesoterricola sediminis sp. nov., Geothrix oryzae sp. nov., Geothrix edaphica sp. nov., Geothrix rubra sp. nov., and Geothrix limicola sp. nov., six novel members of Acidobacteriota isolated from soils.</title>
        <authorList>
            <person name="Itoh H."/>
            <person name="Sugisawa Y."/>
            <person name="Mise K."/>
            <person name="Xu Z."/>
            <person name="Kuniyasu M."/>
            <person name="Ushijima N."/>
            <person name="Kawano K."/>
            <person name="Kobayashi E."/>
            <person name="Shiratori Y."/>
            <person name="Masuda Y."/>
            <person name="Senoo K."/>
        </authorList>
    </citation>
    <scope>NUCLEOTIDE SEQUENCE</scope>
    <source>
        <strain evidence="1">W786</strain>
    </source>
</reference>
<proteinExistence type="predicted"/>
<dbReference type="Proteomes" id="UP001228113">
    <property type="component" value="Chromosome"/>
</dbReference>
<accession>A0AA48KE26</accession>
<evidence type="ECO:0000313" key="1">
    <source>
        <dbReference type="EMBL" id="BDU75053.1"/>
    </source>
</evidence>
<organism evidence="1 2">
    <name type="scientific">Mesoterricola sediminis</name>
    <dbReference type="NCBI Taxonomy" id="2927980"/>
    <lineage>
        <taxon>Bacteria</taxon>
        <taxon>Pseudomonadati</taxon>
        <taxon>Acidobacteriota</taxon>
        <taxon>Holophagae</taxon>
        <taxon>Holophagales</taxon>
        <taxon>Holophagaceae</taxon>
        <taxon>Mesoterricola</taxon>
    </lineage>
</organism>
<evidence type="ECO:0008006" key="3">
    <source>
        <dbReference type="Google" id="ProtNLM"/>
    </source>
</evidence>